<evidence type="ECO:0000259" key="1">
    <source>
        <dbReference type="PROSITE" id="PS51186"/>
    </source>
</evidence>
<evidence type="ECO:0000313" key="3">
    <source>
        <dbReference type="Proteomes" id="UP000827549"/>
    </source>
</evidence>
<dbReference type="InterPro" id="IPR052523">
    <property type="entry name" value="Trichothecene_AcTrans"/>
</dbReference>
<dbReference type="InterPro" id="IPR000182">
    <property type="entry name" value="GNAT_dom"/>
</dbReference>
<organism evidence="2 3">
    <name type="scientific">Vanrija pseudolonga</name>
    <dbReference type="NCBI Taxonomy" id="143232"/>
    <lineage>
        <taxon>Eukaryota</taxon>
        <taxon>Fungi</taxon>
        <taxon>Dikarya</taxon>
        <taxon>Basidiomycota</taxon>
        <taxon>Agaricomycotina</taxon>
        <taxon>Tremellomycetes</taxon>
        <taxon>Trichosporonales</taxon>
        <taxon>Trichosporonaceae</taxon>
        <taxon>Vanrija</taxon>
    </lineage>
</organism>
<dbReference type="PANTHER" id="PTHR42791">
    <property type="entry name" value="GNAT FAMILY ACETYLTRANSFERASE"/>
    <property type="match status" value="1"/>
</dbReference>
<dbReference type="CDD" id="cd04301">
    <property type="entry name" value="NAT_SF"/>
    <property type="match status" value="1"/>
</dbReference>
<dbReference type="PROSITE" id="PS51186">
    <property type="entry name" value="GNAT"/>
    <property type="match status" value="1"/>
</dbReference>
<protein>
    <recommendedName>
        <fullName evidence="1">N-acetyltransferase domain-containing protein</fullName>
    </recommendedName>
</protein>
<dbReference type="AlphaFoldDB" id="A0AAF1BGV5"/>
<dbReference type="RefSeq" id="XP_062626308.1">
    <property type="nucleotide sequence ID" value="XM_062770324.1"/>
</dbReference>
<feature type="domain" description="N-acetyltransferase" evidence="1">
    <location>
        <begin position="8"/>
        <end position="214"/>
    </location>
</feature>
<name>A0AAF1BGV5_9TREE</name>
<dbReference type="Pfam" id="PF00583">
    <property type="entry name" value="Acetyltransf_1"/>
    <property type="match status" value="1"/>
</dbReference>
<dbReference type="InterPro" id="IPR016181">
    <property type="entry name" value="Acyl_CoA_acyltransferase"/>
</dbReference>
<dbReference type="EMBL" id="CP086716">
    <property type="protein sequence ID" value="WOO80276.1"/>
    <property type="molecule type" value="Genomic_DNA"/>
</dbReference>
<proteinExistence type="predicted"/>
<sequence length="216" mass="23303">MTLDKGTEAARQLDMGKAEDFNEAVEVMVAGFAGMPTWTGFYPDGDDTRAVALVKYYLRGVGALGQVWGIDVEGQLASVLAIVPPGLSVADAPTAKDDYAAFVATLGNTAREPQPETVTWGAEGDEWTAVRGGCWNIALIGTHPRAAGRGLGSKLVSLAFEVAAAHGHGVWVYTTYKPRLPFYERLGMKHCRTIEYSNPFGDRENEWILVKTHGSV</sequence>
<gene>
    <name evidence="2" type="ORF">LOC62_03G003787</name>
</gene>
<dbReference type="GeneID" id="87807028"/>
<dbReference type="PANTHER" id="PTHR42791:SF1">
    <property type="entry name" value="N-ACETYLTRANSFERASE DOMAIN-CONTAINING PROTEIN"/>
    <property type="match status" value="1"/>
</dbReference>
<accession>A0AAF1BGV5</accession>
<dbReference type="SUPFAM" id="SSF55729">
    <property type="entry name" value="Acyl-CoA N-acyltransferases (Nat)"/>
    <property type="match status" value="1"/>
</dbReference>
<dbReference type="Gene3D" id="3.40.630.30">
    <property type="match status" value="1"/>
</dbReference>
<dbReference type="Proteomes" id="UP000827549">
    <property type="component" value="Chromosome 3"/>
</dbReference>
<evidence type="ECO:0000313" key="2">
    <source>
        <dbReference type="EMBL" id="WOO80276.1"/>
    </source>
</evidence>
<dbReference type="GO" id="GO:0016747">
    <property type="term" value="F:acyltransferase activity, transferring groups other than amino-acyl groups"/>
    <property type="evidence" value="ECO:0007669"/>
    <property type="project" value="InterPro"/>
</dbReference>
<reference evidence="2" key="1">
    <citation type="submission" date="2023-10" db="EMBL/GenBank/DDBJ databases">
        <authorList>
            <person name="Noh H."/>
        </authorList>
    </citation>
    <scope>NUCLEOTIDE SEQUENCE</scope>
    <source>
        <strain evidence="2">DUCC4014</strain>
    </source>
</reference>
<keyword evidence="3" id="KW-1185">Reference proteome</keyword>